<dbReference type="OrthoDB" id="2377977at2759"/>
<dbReference type="AlphaFoldDB" id="A0A6J8AQA4"/>
<dbReference type="Proteomes" id="UP000507470">
    <property type="component" value="Unassembled WGS sequence"/>
</dbReference>
<evidence type="ECO:0000313" key="2">
    <source>
        <dbReference type="Proteomes" id="UP000507470"/>
    </source>
</evidence>
<gene>
    <name evidence="1" type="ORF">MCOR_10191</name>
</gene>
<reference evidence="1 2" key="1">
    <citation type="submission" date="2020-06" db="EMBL/GenBank/DDBJ databases">
        <authorList>
            <person name="Li R."/>
            <person name="Bekaert M."/>
        </authorList>
    </citation>
    <scope>NUCLEOTIDE SEQUENCE [LARGE SCALE GENOMIC DNA]</scope>
    <source>
        <strain evidence="2">wild</strain>
    </source>
</reference>
<evidence type="ECO:0000313" key="1">
    <source>
        <dbReference type="EMBL" id="CAC5371888.1"/>
    </source>
</evidence>
<sequence>MLGMRNSKHNFFNLSVMVDSPQPQIISFMIYLACIVGNLASHDNFWYQLIMQPRSIASCNVPYTRFKNVQENESSSTFSVIPNVSGNILQLFLHSSLVLSLELETTSLESFKNSVGFDCADVSDYLEMQLRQYWHSLESGLQLTSNDLCILLHSILFKSLSLFTVKYQCADVKDVKDAYTRLMTDQECIIQQIVMDRYTIIHESKQHSASLYDRSETSIENCVLEITPCQSSSNMNFVTQLFTKIQNNFLCLAHSLKSIKETSKTVPLPDIRSKDLLRFERNDCYLQFSQCDSRYGLSQKIDFDYEKIEQEIQAEVLIRKCLIDVQVLSKITFTDNLFRNTVELLMDLQSKMYQYPLTTDIKKEVVQKSERDASLTSDMLTHTGIILSLIRKTGAQSEQPIFKYLRRWETVLGISSLELKNIFPEDIKIGHIIPFYQWLEELNGENLANSLGDTYLLQLPREGRDCLLRFSKSNMKSIEKLSHAVKVFVQMSFV</sequence>
<dbReference type="EMBL" id="CACVKT020001817">
    <property type="protein sequence ID" value="CAC5371888.1"/>
    <property type="molecule type" value="Genomic_DNA"/>
</dbReference>
<name>A0A6J8AQA4_MYTCO</name>
<proteinExistence type="predicted"/>
<accession>A0A6J8AQA4</accession>
<organism evidence="1 2">
    <name type="scientific">Mytilus coruscus</name>
    <name type="common">Sea mussel</name>
    <dbReference type="NCBI Taxonomy" id="42192"/>
    <lineage>
        <taxon>Eukaryota</taxon>
        <taxon>Metazoa</taxon>
        <taxon>Spiralia</taxon>
        <taxon>Lophotrochozoa</taxon>
        <taxon>Mollusca</taxon>
        <taxon>Bivalvia</taxon>
        <taxon>Autobranchia</taxon>
        <taxon>Pteriomorphia</taxon>
        <taxon>Mytilida</taxon>
        <taxon>Mytiloidea</taxon>
        <taxon>Mytilidae</taxon>
        <taxon>Mytilinae</taxon>
        <taxon>Mytilus</taxon>
    </lineage>
</organism>
<keyword evidence="2" id="KW-1185">Reference proteome</keyword>
<protein>
    <submittedName>
        <fullName evidence="1">Uncharacterized protein</fullName>
    </submittedName>
</protein>